<dbReference type="AlphaFoldDB" id="A0A1F5WYC3"/>
<dbReference type="EMBL" id="MFID01000032">
    <property type="protein sequence ID" value="OGF80603.1"/>
    <property type="molecule type" value="Genomic_DNA"/>
</dbReference>
<comment type="caution">
    <text evidence="1">The sequence shown here is derived from an EMBL/GenBank/DDBJ whole genome shotgun (WGS) entry which is preliminary data.</text>
</comment>
<protein>
    <submittedName>
        <fullName evidence="1">Uncharacterized protein</fullName>
    </submittedName>
</protein>
<gene>
    <name evidence="1" type="ORF">A2930_02880</name>
</gene>
<reference evidence="1 2" key="1">
    <citation type="journal article" date="2016" name="Nat. Commun.">
        <title>Thousands of microbial genomes shed light on interconnected biogeochemical processes in an aquifer system.</title>
        <authorList>
            <person name="Anantharaman K."/>
            <person name="Brown C.T."/>
            <person name="Hug L.A."/>
            <person name="Sharon I."/>
            <person name="Castelle C.J."/>
            <person name="Probst A.J."/>
            <person name="Thomas B.C."/>
            <person name="Singh A."/>
            <person name="Wilkins M.J."/>
            <person name="Karaoz U."/>
            <person name="Brodie E.L."/>
            <person name="Williams K.H."/>
            <person name="Hubbard S.S."/>
            <person name="Banfield J.F."/>
        </authorList>
    </citation>
    <scope>NUCLEOTIDE SEQUENCE [LARGE SCALE GENOMIC DNA]</scope>
</reference>
<organism evidence="1 2">
    <name type="scientific">Candidatus Giovannonibacteria bacterium RIFCSPLOWO2_01_FULL_45_34</name>
    <dbReference type="NCBI Taxonomy" id="1798351"/>
    <lineage>
        <taxon>Bacteria</taxon>
        <taxon>Candidatus Giovannoniibacteriota</taxon>
    </lineage>
</organism>
<dbReference type="Proteomes" id="UP000178114">
    <property type="component" value="Unassembled WGS sequence"/>
</dbReference>
<evidence type="ECO:0000313" key="1">
    <source>
        <dbReference type="EMBL" id="OGF80603.1"/>
    </source>
</evidence>
<accession>A0A1F5WYC3</accession>
<name>A0A1F5WYC3_9BACT</name>
<evidence type="ECO:0000313" key="2">
    <source>
        <dbReference type="Proteomes" id="UP000178114"/>
    </source>
</evidence>
<sequence>MKTAVLLNLDFRKGFCYIKRMSQEQPKKQPAPEYVSIKQAEETEKQRQETLGKMRQRISKVAEKLKNEGYKFEMEETDEYLIKTEDRTTHLLKLDSFPLESKDKLRISVSLEEMIEASIRNPKENSYAAVLELRKQKNESNN</sequence>
<dbReference type="STRING" id="1798351.A2930_02880"/>
<proteinExistence type="predicted"/>